<proteinExistence type="predicted"/>
<sequence length="213" mass="23283">MAEEEKRSEARELTSSTFFFLLPSLLFPSSLHLSPHSPRNAATIEPSPVPTHTVNPQRSPEGHGGMDTTDKRDRVVMEWEAKGCKGGAWRQGACDSGHHGGGGFTPLYMHDKNPCTLRAQAAKVQSFATIEAQKSYSSMESDLCSFNAINSWQSIVDVAGNGIHEPCRLPPLSGAVSIPTMMERKGGEGREGDEGDRRGEEIEDDMWDQLIPT</sequence>
<organism evidence="2 3">
    <name type="scientific">Oryza sativa subsp. indica</name>
    <name type="common">Rice</name>
    <dbReference type="NCBI Taxonomy" id="39946"/>
    <lineage>
        <taxon>Eukaryota</taxon>
        <taxon>Viridiplantae</taxon>
        <taxon>Streptophyta</taxon>
        <taxon>Embryophyta</taxon>
        <taxon>Tracheophyta</taxon>
        <taxon>Spermatophyta</taxon>
        <taxon>Magnoliopsida</taxon>
        <taxon>Liliopsida</taxon>
        <taxon>Poales</taxon>
        <taxon>Poaceae</taxon>
        <taxon>BOP clade</taxon>
        <taxon>Oryzoideae</taxon>
        <taxon>Oryzeae</taxon>
        <taxon>Oryzinae</taxon>
        <taxon>Oryza</taxon>
        <taxon>Oryza sativa</taxon>
    </lineage>
</organism>
<reference evidence="2 3" key="1">
    <citation type="journal article" date="2005" name="PLoS Biol.">
        <title>The genomes of Oryza sativa: a history of duplications.</title>
        <authorList>
            <person name="Yu J."/>
            <person name="Wang J."/>
            <person name="Lin W."/>
            <person name="Li S."/>
            <person name="Li H."/>
            <person name="Zhou J."/>
            <person name="Ni P."/>
            <person name="Dong W."/>
            <person name="Hu S."/>
            <person name="Zeng C."/>
            <person name="Zhang J."/>
            <person name="Zhang Y."/>
            <person name="Li R."/>
            <person name="Xu Z."/>
            <person name="Li S."/>
            <person name="Li X."/>
            <person name="Zheng H."/>
            <person name="Cong L."/>
            <person name="Lin L."/>
            <person name="Yin J."/>
            <person name="Geng J."/>
            <person name="Li G."/>
            <person name="Shi J."/>
            <person name="Liu J."/>
            <person name="Lv H."/>
            <person name="Li J."/>
            <person name="Wang J."/>
            <person name="Deng Y."/>
            <person name="Ran L."/>
            <person name="Shi X."/>
            <person name="Wang X."/>
            <person name="Wu Q."/>
            <person name="Li C."/>
            <person name="Ren X."/>
            <person name="Wang J."/>
            <person name="Wang X."/>
            <person name="Li D."/>
            <person name="Liu D."/>
            <person name="Zhang X."/>
            <person name="Ji Z."/>
            <person name="Zhao W."/>
            <person name="Sun Y."/>
            <person name="Zhang Z."/>
            <person name="Bao J."/>
            <person name="Han Y."/>
            <person name="Dong L."/>
            <person name="Ji J."/>
            <person name="Chen P."/>
            <person name="Wu S."/>
            <person name="Liu J."/>
            <person name="Xiao Y."/>
            <person name="Bu D."/>
            <person name="Tan J."/>
            <person name="Yang L."/>
            <person name="Ye C."/>
            <person name="Zhang J."/>
            <person name="Xu J."/>
            <person name="Zhou Y."/>
            <person name="Yu Y."/>
            <person name="Zhang B."/>
            <person name="Zhuang S."/>
            <person name="Wei H."/>
            <person name="Liu B."/>
            <person name="Lei M."/>
            <person name="Yu H."/>
            <person name="Li Y."/>
            <person name="Xu H."/>
            <person name="Wei S."/>
            <person name="He X."/>
            <person name="Fang L."/>
            <person name="Zhang Z."/>
            <person name="Zhang Y."/>
            <person name="Huang X."/>
            <person name="Su Z."/>
            <person name="Tong W."/>
            <person name="Li J."/>
            <person name="Tong Z."/>
            <person name="Li S."/>
            <person name="Ye J."/>
            <person name="Wang L."/>
            <person name="Fang L."/>
            <person name="Lei T."/>
            <person name="Chen C."/>
            <person name="Chen H."/>
            <person name="Xu Z."/>
            <person name="Li H."/>
            <person name="Huang H."/>
            <person name="Zhang F."/>
            <person name="Xu H."/>
            <person name="Li N."/>
            <person name="Zhao C."/>
            <person name="Li S."/>
            <person name="Dong L."/>
            <person name="Huang Y."/>
            <person name="Li L."/>
            <person name="Xi Y."/>
            <person name="Qi Q."/>
            <person name="Li W."/>
            <person name="Zhang B."/>
            <person name="Hu W."/>
            <person name="Zhang Y."/>
            <person name="Tian X."/>
            <person name="Jiao Y."/>
            <person name="Liang X."/>
            <person name="Jin J."/>
            <person name="Gao L."/>
            <person name="Zheng W."/>
            <person name="Hao B."/>
            <person name="Liu S."/>
            <person name="Wang W."/>
            <person name="Yuan L."/>
            <person name="Cao M."/>
            <person name="McDermott J."/>
            <person name="Samudrala R."/>
            <person name="Wang J."/>
            <person name="Wong G.K."/>
            <person name="Yang H."/>
        </authorList>
    </citation>
    <scope>NUCLEOTIDE SEQUENCE [LARGE SCALE GENOMIC DNA]</scope>
    <source>
        <strain evidence="3">cv. 93-11</strain>
    </source>
</reference>
<name>B8AV02_ORYSI</name>
<evidence type="ECO:0000256" key="1">
    <source>
        <dbReference type="SAM" id="MobiDB-lite"/>
    </source>
</evidence>
<accession>B8AV02</accession>
<feature type="region of interest" description="Disordered" evidence="1">
    <location>
        <begin position="36"/>
        <end position="69"/>
    </location>
</feature>
<evidence type="ECO:0000313" key="2">
    <source>
        <dbReference type="EMBL" id="EEC76743.1"/>
    </source>
</evidence>
<feature type="compositionally biased region" description="Basic and acidic residues" evidence="1">
    <location>
        <begin position="182"/>
        <end position="200"/>
    </location>
</feature>
<dbReference type="Gramene" id="BGIOSGA015876-TA">
    <property type="protein sequence ID" value="BGIOSGA015876-PA"/>
    <property type="gene ID" value="BGIOSGA015876"/>
</dbReference>
<dbReference type="AlphaFoldDB" id="B8AV02"/>
<protein>
    <submittedName>
        <fullName evidence="2">Uncharacterized protein</fullName>
    </submittedName>
</protein>
<evidence type="ECO:0000313" key="3">
    <source>
        <dbReference type="Proteomes" id="UP000007015"/>
    </source>
</evidence>
<gene>
    <name evidence="2" type="ORF">OsI_14803</name>
</gene>
<feature type="region of interest" description="Disordered" evidence="1">
    <location>
        <begin position="182"/>
        <end position="213"/>
    </location>
</feature>
<dbReference type="Proteomes" id="UP000007015">
    <property type="component" value="Chromosome 4"/>
</dbReference>
<keyword evidence="3" id="KW-1185">Reference proteome</keyword>
<dbReference type="EMBL" id="CM000129">
    <property type="protein sequence ID" value="EEC76743.1"/>
    <property type="molecule type" value="Genomic_DNA"/>
</dbReference>
<dbReference type="HOGENOM" id="CLU_1296218_0_0_1"/>